<sequence>MVQDRGSIHTSKLVKERHAYWQSQGLYLLALPSYCSEMNRIENEWQRLKEYELAIAVMERVDARATQSGYEVQRYRFHSE</sequence>
<dbReference type="EMBL" id="JBBLXS010000322">
    <property type="protein sequence ID" value="MEK0187233.1"/>
    <property type="molecule type" value="Genomic_DNA"/>
</dbReference>
<organism evidence="2 3">
    <name type="scientific">Microcoleus anatoxicus PTRS2</name>
    <dbReference type="NCBI Taxonomy" id="2705321"/>
    <lineage>
        <taxon>Bacteria</taxon>
        <taxon>Bacillati</taxon>
        <taxon>Cyanobacteriota</taxon>
        <taxon>Cyanophyceae</taxon>
        <taxon>Oscillatoriophycideae</taxon>
        <taxon>Oscillatoriales</taxon>
        <taxon>Microcoleaceae</taxon>
        <taxon>Microcoleus</taxon>
        <taxon>Microcoleus anatoxicus</taxon>
    </lineage>
</organism>
<dbReference type="Proteomes" id="UP001384579">
    <property type="component" value="Unassembled WGS sequence"/>
</dbReference>
<feature type="domain" description="Tc1-like transposase DDE" evidence="1">
    <location>
        <begin position="2"/>
        <end position="51"/>
    </location>
</feature>
<name>A0ABU8YS40_9CYAN</name>
<dbReference type="RefSeq" id="WP_340522489.1">
    <property type="nucleotide sequence ID" value="NZ_JBBLXS010000322.1"/>
</dbReference>
<evidence type="ECO:0000313" key="3">
    <source>
        <dbReference type="Proteomes" id="UP001384579"/>
    </source>
</evidence>
<proteinExistence type="predicted"/>
<evidence type="ECO:0000259" key="1">
    <source>
        <dbReference type="Pfam" id="PF13358"/>
    </source>
</evidence>
<dbReference type="InterPro" id="IPR038717">
    <property type="entry name" value="Tc1-like_DDE_dom"/>
</dbReference>
<evidence type="ECO:0000313" key="2">
    <source>
        <dbReference type="EMBL" id="MEK0187233.1"/>
    </source>
</evidence>
<gene>
    <name evidence="2" type="ORF">WMG39_20615</name>
</gene>
<reference evidence="2 3" key="1">
    <citation type="journal article" date="2020" name="Harmful Algae">
        <title>Molecular and morphological characterization of a novel dihydroanatoxin-a producing Microcoleus species (cyanobacteria) from the Russian River, California, USA.</title>
        <authorList>
            <person name="Conklin K.Y."/>
            <person name="Stancheva R."/>
            <person name="Otten T.G."/>
            <person name="Fadness R."/>
            <person name="Boyer G.L."/>
            <person name="Read B."/>
            <person name="Zhang X."/>
            <person name="Sheath R.G."/>
        </authorList>
    </citation>
    <scope>NUCLEOTIDE SEQUENCE [LARGE SCALE GENOMIC DNA]</scope>
    <source>
        <strain evidence="2 3">PTRS2</strain>
    </source>
</reference>
<comment type="caution">
    <text evidence="2">The sequence shown here is derived from an EMBL/GenBank/DDBJ whole genome shotgun (WGS) entry which is preliminary data.</text>
</comment>
<keyword evidence="3" id="KW-1185">Reference proteome</keyword>
<accession>A0ABU8YS40</accession>
<dbReference type="InterPro" id="IPR036397">
    <property type="entry name" value="RNaseH_sf"/>
</dbReference>
<dbReference type="Gene3D" id="3.30.420.10">
    <property type="entry name" value="Ribonuclease H-like superfamily/Ribonuclease H"/>
    <property type="match status" value="1"/>
</dbReference>
<dbReference type="Pfam" id="PF13358">
    <property type="entry name" value="DDE_3"/>
    <property type="match status" value="1"/>
</dbReference>
<protein>
    <submittedName>
        <fullName evidence="2">Transposase</fullName>
    </submittedName>
</protein>